<feature type="domain" description="DZANK-type" evidence="2">
    <location>
        <begin position="228"/>
        <end position="276"/>
    </location>
</feature>
<feature type="transmembrane region" description="Helical" evidence="1">
    <location>
        <begin position="104"/>
        <end position="125"/>
    </location>
</feature>
<keyword evidence="1" id="KW-0472">Membrane</keyword>
<comment type="caution">
    <text evidence="3">The sequence shown here is derived from an EMBL/GenBank/DDBJ whole genome shotgun (WGS) entry which is preliminary data.</text>
</comment>
<evidence type="ECO:0000259" key="2">
    <source>
        <dbReference type="Pfam" id="PF12773"/>
    </source>
</evidence>
<keyword evidence="1" id="KW-0812">Transmembrane</keyword>
<dbReference type="EMBL" id="VXRG01000089">
    <property type="protein sequence ID" value="MXY93851.1"/>
    <property type="molecule type" value="Genomic_DNA"/>
</dbReference>
<name>A0A6B0YU33_9CHLR</name>
<proteinExistence type="predicted"/>
<dbReference type="InterPro" id="IPR025874">
    <property type="entry name" value="DZR"/>
</dbReference>
<protein>
    <submittedName>
        <fullName evidence="3">PrsW family intramembrane metalloprotease</fullName>
    </submittedName>
</protein>
<dbReference type="AlphaFoldDB" id="A0A6B0YU33"/>
<keyword evidence="1" id="KW-1133">Transmembrane helix</keyword>
<keyword evidence="3" id="KW-0378">Hydrolase</keyword>
<dbReference type="PANTHER" id="PTHR36844">
    <property type="entry name" value="PROTEASE PRSW"/>
    <property type="match status" value="1"/>
</dbReference>
<feature type="transmembrane region" description="Helical" evidence="1">
    <location>
        <begin position="137"/>
        <end position="155"/>
    </location>
</feature>
<dbReference type="InterPro" id="IPR026898">
    <property type="entry name" value="PrsW"/>
</dbReference>
<keyword evidence="3" id="KW-0645">Protease</keyword>
<feature type="transmembrane region" description="Helical" evidence="1">
    <location>
        <begin position="31"/>
        <end position="53"/>
    </location>
</feature>
<dbReference type="GO" id="GO:0006508">
    <property type="term" value="P:proteolysis"/>
    <property type="evidence" value="ECO:0007669"/>
    <property type="project" value="UniProtKB-KW"/>
</dbReference>
<gene>
    <name evidence="3" type="ORF">F4Y42_10430</name>
</gene>
<accession>A0A6B0YU33</accession>
<dbReference type="Pfam" id="PF12773">
    <property type="entry name" value="DZR"/>
    <property type="match status" value="1"/>
</dbReference>
<evidence type="ECO:0000256" key="1">
    <source>
        <dbReference type="SAM" id="Phobius"/>
    </source>
</evidence>
<dbReference type="GO" id="GO:0008237">
    <property type="term" value="F:metallopeptidase activity"/>
    <property type="evidence" value="ECO:0007669"/>
    <property type="project" value="UniProtKB-KW"/>
</dbReference>
<dbReference type="Pfam" id="PF13367">
    <property type="entry name" value="PrsW-protease"/>
    <property type="match status" value="1"/>
</dbReference>
<dbReference type="PANTHER" id="PTHR36844:SF1">
    <property type="entry name" value="PROTEASE PRSW"/>
    <property type="match status" value="1"/>
</dbReference>
<feature type="transmembrane region" description="Helical" evidence="1">
    <location>
        <begin position="191"/>
        <end position="208"/>
    </location>
</feature>
<reference evidence="3" key="1">
    <citation type="submission" date="2019-09" db="EMBL/GenBank/DDBJ databases">
        <title>Characterisation of the sponge microbiome using genome-centric metagenomics.</title>
        <authorList>
            <person name="Engelberts J.P."/>
            <person name="Robbins S.J."/>
            <person name="De Goeij J.M."/>
            <person name="Aranda M."/>
            <person name="Bell S.C."/>
            <person name="Webster N.S."/>
        </authorList>
    </citation>
    <scope>NUCLEOTIDE SEQUENCE</scope>
    <source>
        <strain evidence="3">SB0664_bin_27</strain>
    </source>
</reference>
<keyword evidence="3" id="KW-0482">Metalloprotease</keyword>
<evidence type="ECO:0000313" key="3">
    <source>
        <dbReference type="EMBL" id="MXY93851.1"/>
    </source>
</evidence>
<sequence length="282" mass="30602">MGLVIASFAPGLFWLWFFLRHDKIRPEPRRLIALTFLLGCISTLPAGLGNYLFGANSLLEGSPNFISVVTAMTLVVGPVEELCKFGAVRLGPYRSLYFDEPVDGLVYASAASLGFASLENLFYVWQYGPAVMLLRAPLSTVGHLVFGSIWGYALGQYYISGGRKRSLLFGSLALAAGAHALFNVLVFSFPLGAVALVILGGIWSFRAIRKGDRHSPFRFRRNYPRIICDSCGAAMSTFNSFCTRCGAPRAEGKSTILCSNCGKPNRADAAFCTSCGDQFLMG</sequence>
<organism evidence="3">
    <name type="scientific">Caldilineaceae bacterium SB0664_bin_27</name>
    <dbReference type="NCBI Taxonomy" id="2605260"/>
    <lineage>
        <taxon>Bacteria</taxon>
        <taxon>Bacillati</taxon>
        <taxon>Chloroflexota</taxon>
        <taxon>Caldilineae</taxon>
        <taxon>Caldilineales</taxon>
        <taxon>Caldilineaceae</taxon>
    </lineage>
</organism>